<proteinExistence type="predicted"/>
<organism evidence="1">
    <name type="scientific">Arundo donax</name>
    <name type="common">Giant reed</name>
    <name type="synonym">Donax arundinaceus</name>
    <dbReference type="NCBI Taxonomy" id="35708"/>
    <lineage>
        <taxon>Eukaryota</taxon>
        <taxon>Viridiplantae</taxon>
        <taxon>Streptophyta</taxon>
        <taxon>Embryophyta</taxon>
        <taxon>Tracheophyta</taxon>
        <taxon>Spermatophyta</taxon>
        <taxon>Magnoliopsida</taxon>
        <taxon>Liliopsida</taxon>
        <taxon>Poales</taxon>
        <taxon>Poaceae</taxon>
        <taxon>PACMAD clade</taxon>
        <taxon>Arundinoideae</taxon>
        <taxon>Arundineae</taxon>
        <taxon>Arundo</taxon>
    </lineage>
</organism>
<evidence type="ECO:0000313" key="1">
    <source>
        <dbReference type="EMBL" id="JAE16905.1"/>
    </source>
</evidence>
<dbReference type="EMBL" id="GBRH01180991">
    <property type="protein sequence ID" value="JAE16905.1"/>
    <property type="molecule type" value="Transcribed_RNA"/>
</dbReference>
<reference evidence="1" key="1">
    <citation type="submission" date="2014-09" db="EMBL/GenBank/DDBJ databases">
        <authorList>
            <person name="Magalhaes I.L.F."/>
            <person name="Oliveira U."/>
            <person name="Santos F.R."/>
            <person name="Vidigal T.H.D.A."/>
            <person name="Brescovit A.D."/>
            <person name="Santos A.J."/>
        </authorList>
    </citation>
    <scope>NUCLEOTIDE SEQUENCE</scope>
    <source>
        <tissue evidence="1">Shoot tissue taken approximately 20 cm above the soil surface</tissue>
    </source>
</reference>
<dbReference type="AlphaFoldDB" id="A0A0A9FVP2"/>
<sequence length="44" mass="5223">MQLQLRSNDIKEQLKDSGWKQERIIVADFVGFMYQVSSHKEILL</sequence>
<protein>
    <submittedName>
        <fullName evidence="1">Uncharacterized protein</fullName>
    </submittedName>
</protein>
<reference evidence="1" key="2">
    <citation type="journal article" date="2015" name="Data Brief">
        <title>Shoot transcriptome of the giant reed, Arundo donax.</title>
        <authorList>
            <person name="Barrero R.A."/>
            <person name="Guerrero F.D."/>
            <person name="Moolhuijzen P."/>
            <person name="Goolsby J.A."/>
            <person name="Tidwell J."/>
            <person name="Bellgard S.E."/>
            <person name="Bellgard M.I."/>
        </authorList>
    </citation>
    <scope>NUCLEOTIDE SEQUENCE</scope>
    <source>
        <tissue evidence="1">Shoot tissue taken approximately 20 cm above the soil surface</tissue>
    </source>
</reference>
<accession>A0A0A9FVP2</accession>
<name>A0A0A9FVP2_ARUDO</name>